<dbReference type="Pfam" id="PF00975">
    <property type="entry name" value="Thioesterase"/>
    <property type="match status" value="1"/>
</dbReference>
<proteinExistence type="inferred from homology"/>
<comment type="caution">
    <text evidence="3">The sequence shown here is derived from an EMBL/GenBank/DDBJ whole genome shotgun (WGS) entry which is preliminary data.</text>
</comment>
<dbReference type="PANTHER" id="PTHR11487:SF0">
    <property type="entry name" value="S-ACYL FATTY ACID SYNTHASE THIOESTERASE, MEDIUM CHAIN"/>
    <property type="match status" value="1"/>
</dbReference>
<dbReference type="PANTHER" id="PTHR11487">
    <property type="entry name" value="THIOESTERASE"/>
    <property type="match status" value="1"/>
</dbReference>
<dbReference type="GO" id="GO:0008610">
    <property type="term" value="P:lipid biosynthetic process"/>
    <property type="evidence" value="ECO:0007669"/>
    <property type="project" value="TreeGrafter"/>
</dbReference>
<reference evidence="3" key="1">
    <citation type="submission" date="2021-12" db="EMBL/GenBank/DDBJ databases">
        <authorList>
            <person name="Lee J.-H."/>
            <person name="Kim S.-B."/>
        </authorList>
    </citation>
    <scope>NUCLEOTIDE SEQUENCE</scope>
    <source>
        <strain evidence="3">NR30</strain>
    </source>
</reference>
<keyword evidence="3" id="KW-0378">Hydrolase</keyword>
<dbReference type="SUPFAM" id="SSF53474">
    <property type="entry name" value="alpha/beta-Hydrolases"/>
    <property type="match status" value="1"/>
</dbReference>
<dbReference type="InterPro" id="IPR001031">
    <property type="entry name" value="Thioesterase"/>
</dbReference>
<name>A0A9Q3VNY4_9ACTN</name>
<evidence type="ECO:0000313" key="4">
    <source>
        <dbReference type="Proteomes" id="UP001108029"/>
    </source>
</evidence>
<organism evidence="3 4">
    <name type="scientific">Streptomyces guryensis</name>
    <dbReference type="NCBI Taxonomy" id="2886947"/>
    <lineage>
        <taxon>Bacteria</taxon>
        <taxon>Bacillati</taxon>
        <taxon>Actinomycetota</taxon>
        <taxon>Actinomycetes</taxon>
        <taxon>Kitasatosporales</taxon>
        <taxon>Streptomycetaceae</taxon>
        <taxon>Streptomyces</taxon>
    </lineage>
</organism>
<gene>
    <name evidence="3" type="ORF">LJ657_15200</name>
</gene>
<dbReference type="InterPro" id="IPR029058">
    <property type="entry name" value="AB_hydrolase_fold"/>
</dbReference>
<feature type="domain" description="Thioesterase" evidence="2">
    <location>
        <begin position="22"/>
        <end position="245"/>
    </location>
</feature>
<evidence type="ECO:0000256" key="1">
    <source>
        <dbReference type="ARBA" id="ARBA00007169"/>
    </source>
</evidence>
<dbReference type="Proteomes" id="UP001108029">
    <property type="component" value="Unassembled WGS sequence"/>
</dbReference>
<dbReference type="RefSeq" id="WP_232649121.1">
    <property type="nucleotide sequence ID" value="NZ_JAJSBI010000006.1"/>
</dbReference>
<dbReference type="AlphaFoldDB" id="A0A9Q3VNY4"/>
<accession>A0A9Q3VNY4</accession>
<comment type="similarity">
    <text evidence="1">Belongs to the thioesterase family.</text>
</comment>
<dbReference type="Gene3D" id="3.40.50.1820">
    <property type="entry name" value="alpha/beta hydrolase"/>
    <property type="match status" value="1"/>
</dbReference>
<dbReference type="InterPro" id="IPR012223">
    <property type="entry name" value="TEII"/>
</dbReference>
<dbReference type="GO" id="GO:0016787">
    <property type="term" value="F:hydrolase activity"/>
    <property type="evidence" value="ECO:0007669"/>
    <property type="project" value="UniProtKB-KW"/>
</dbReference>
<keyword evidence="4" id="KW-1185">Reference proteome</keyword>
<evidence type="ECO:0000313" key="3">
    <source>
        <dbReference type="EMBL" id="MCD9874999.1"/>
    </source>
</evidence>
<sequence length="256" mass="28607">MRLGSNPWVLTCGRPVHDPYITLICFPWAGGSPDVFRSWAAGLADGIELLAVRLPGRGPRLGEPHYEEWELLLKDVSAALSPHLERPHALYGHSFGGRLAYELARLATTTHPGLTRRLFVSACRSPDMPQRRPHLHTLTDQQLREALLHLGGMPPELLGDDRLMRLVLPTIRSEIRLAEMWVSRDGEGVKVPITAMYGRWDAVDGRARMARWSSFGRLGCELVDMPGGHFFPLTHRPHLLDVLNSRLGAAGGQDQW</sequence>
<dbReference type="EMBL" id="JAJSBI010000006">
    <property type="protein sequence ID" value="MCD9874999.1"/>
    <property type="molecule type" value="Genomic_DNA"/>
</dbReference>
<protein>
    <submittedName>
        <fullName evidence="3">Alpha/beta fold hydrolase</fullName>
    </submittedName>
</protein>
<evidence type="ECO:0000259" key="2">
    <source>
        <dbReference type="Pfam" id="PF00975"/>
    </source>
</evidence>